<dbReference type="OrthoDB" id="850138at2"/>
<protein>
    <submittedName>
        <fullName evidence="1">Uncharacterized protein</fullName>
    </submittedName>
</protein>
<dbReference type="Proteomes" id="UP000293347">
    <property type="component" value="Unassembled WGS sequence"/>
</dbReference>
<gene>
    <name evidence="1" type="ORF">EZ437_21260</name>
</gene>
<reference evidence="1 2" key="1">
    <citation type="submission" date="2019-02" db="EMBL/GenBank/DDBJ databases">
        <title>Pedobacter sp. RP-1-14 sp. nov., isolated from Arctic soil.</title>
        <authorList>
            <person name="Dahal R.H."/>
        </authorList>
    </citation>
    <scope>NUCLEOTIDE SEQUENCE [LARGE SCALE GENOMIC DNA]</scope>
    <source>
        <strain evidence="1 2">RP-1-14</strain>
    </source>
</reference>
<dbReference type="EMBL" id="SJSL01000012">
    <property type="protein sequence ID" value="TCC96403.1"/>
    <property type="molecule type" value="Genomic_DNA"/>
</dbReference>
<name>A0A4R0NAX3_9SPHI</name>
<evidence type="ECO:0000313" key="1">
    <source>
        <dbReference type="EMBL" id="TCC96403.1"/>
    </source>
</evidence>
<accession>A0A4R0NAX3</accession>
<sequence>MKISTTMLVIAILLFFGVLTAYNFSLKAEYLKGTFRDRFGKHSFMKLEDVKRLQLNAANMIGMSIEYGEREGVWISKEVKDQVKVRQSGETVTVDFVNSKPKTYRYINAAAVVFIVNKVNRVDARNFHFKDQGSENYGGELFIKGLSGNSLDMVIPERATVLIEGSQFKVFKAVIGNENHWSSFTVTGDNRFDTAYFDIRKSSLELQNPKILVPHYKFGDSSRIGLWGHSAKQFAR</sequence>
<evidence type="ECO:0000313" key="2">
    <source>
        <dbReference type="Proteomes" id="UP000293347"/>
    </source>
</evidence>
<comment type="caution">
    <text evidence="1">The sequence shown here is derived from an EMBL/GenBank/DDBJ whole genome shotgun (WGS) entry which is preliminary data.</text>
</comment>
<organism evidence="1 2">
    <name type="scientific">Pedobacter psychroterrae</name>
    <dbReference type="NCBI Taxonomy" id="2530453"/>
    <lineage>
        <taxon>Bacteria</taxon>
        <taxon>Pseudomonadati</taxon>
        <taxon>Bacteroidota</taxon>
        <taxon>Sphingobacteriia</taxon>
        <taxon>Sphingobacteriales</taxon>
        <taxon>Sphingobacteriaceae</taxon>
        <taxon>Pedobacter</taxon>
    </lineage>
</organism>
<proteinExistence type="predicted"/>
<keyword evidence="2" id="KW-1185">Reference proteome</keyword>
<dbReference type="AlphaFoldDB" id="A0A4R0NAX3"/>
<dbReference type="RefSeq" id="WP_131598150.1">
    <property type="nucleotide sequence ID" value="NZ_SJSL01000012.1"/>
</dbReference>